<feature type="region of interest" description="Disordered" evidence="1">
    <location>
        <begin position="261"/>
        <end position="287"/>
    </location>
</feature>
<dbReference type="InterPro" id="IPR000238">
    <property type="entry name" value="RbfA"/>
</dbReference>
<feature type="compositionally biased region" description="Low complexity" evidence="1">
    <location>
        <begin position="269"/>
        <end position="285"/>
    </location>
</feature>
<organism evidence="2 3">
    <name type="scientific">Hemibagrus guttatus</name>
    <dbReference type="NCBI Taxonomy" id="175788"/>
    <lineage>
        <taxon>Eukaryota</taxon>
        <taxon>Metazoa</taxon>
        <taxon>Chordata</taxon>
        <taxon>Craniata</taxon>
        <taxon>Vertebrata</taxon>
        <taxon>Euteleostomi</taxon>
        <taxon>Actinopterygii</taxon>
        <taxon>Neopterygii</taxon>
        <taxon>Teleostei</taxon>
        <taxon>Ostariophysi</taxon>
        <taxon>Siluriformes</taxon>
        <taxon>Bagridae</taxon>
        <taxon>Hemibagrus</taxon>
    </lineage>
</organism>
<dbReference type="GO" id="GO:0006364">
    <property type="term" value="P:rRNA processing"/>
    <property type="evidence" value="ECO:0007669"/>
    <property type="project" value="InterPro"/>
</dbReference>
<name>A0AAE0RDY0_9TELE</name>
<evidence type="ECO:0008006" key="4">
    <source>
        <dbReference type="Google" id="ProtNLM"/>
    </source>
</evidence>
<dbReference type="SUPFAM" id="SSF89919">
    <property type="entry name" value="Ribosome-binding factor A, RbfA"/>
    <property type="match status" value="1"/>
</dbReference>
<dbReference type="PANTHER" id="PTHR14725:SF0">
    <property type="entry name" value="RIBOSOME-BINDING FACTOR A, MITOCHONDRIAL-RELATED"/>
    <property type="match status" value="1"/>
</dbReference>
<comment type="caution">
    <text evidence="2">The sequence shown here is derived from an EMBL/GenBank/DDBJ whole genome shotgun (WGS) entry which is preliminary data.</text>
</comment>
<evidence type="ECO:0000313" key="3">
    <source>
        <dbReference type="Proteomes" id="UP001274896"/>
    </source>
</evidence>
<dbReference type="AlphaFoldDB" id="A0AAE0RDY0"/>
<dbReference type="Pfam" id="PF02033">
    <property type="entry name" value="RBFA"/>
    <property type="match status" value="1"/>
</dbReference>
<dbReference type="InterPro" id="IPR039212">
    <property type="entry name" value="RBFA_mitochondrial"/>
</dbReference>
<evidence type="ECO:0000256" key="1">
    <source>
        <dbReference type="SAM" id="MobiDB-lite"/>
    </source>
</evidence>
<accession>A0AAE0RDY0</accession>
<gene>
    <name evidence="2" type="ORF">QTP70_017304</name>
</gene>
<dbReference type="InterPro" id="IPR023799">
    <property type="entry name" value="RbfA_dom_sf"/>
</dbReference>
<protein>
    <recommendedName>
        <fullName evidence="4">Ribosome-binding factor A, mitochondrial</fullName>
    </recommendedName>
</protein>
<feature type="region of interest" description="Disordered" evidence="1">
    <location>
        <begin position="302"/>
        <end position="352"/>
    </location>
</feature>
<keyword evidence="3" id="KW-1185">Reference proteome</keyword>
<evidence type="ECO:0000313" key="2">
    <source>
        <dbReference type="EMBL" id="KAK3551429.1"/>
    </source>
</evidence>
<dbReference type="Gene3D" id="3.30.300.20">
    <property type="match status" value="1"/>
</dbReference>
<proteinExistence type="predicted"/>
<dbReference type="PANTHER" id="PTHR14725">
    <property type="entry name" value="RIBOSOME-BINDING FACTOR A, MITOCHONDRIAL-RELATED"/>
    <property type="match status" value="1"/>
</dbReference>
<feature type="compositionally biased region" description="Polar residues" evidence="1">
    <location>
        <begin position="339"/>
        <end position="352"/>
    </location>
</feature>
<dbReference type="EMBL" id="JAUCMX010000003">
    <property type="protein sequence ID" value="KAK3551429.1"/>
    <property type="molecule type" value="Genomic_DNA"/>
</dbReference>
<reference evidence="2" key="1">
    <citation type="submission" date="2023-06" db="EMBL/GenBank/DDBJ databases">
        <title>Male Hemibagrus guttatus genome.</title>
        <authorList>
            <person name="Bian C."/>
        </authorList>
    </citation>
    <scope>NUCLEOTIDE SEQUENCE</scope>
    <source>
        <strain evidence="2">Male_cb2023</strain>
        <tissue evidence="2">Muscle</tissue>
    </source>
</reference>
<dbReference type="InterPro" id="IPR015946">
    <property type="entry name" value="KH_dom-like_a/b"/>
</dbReference>
<sequence>MLALNGHHWMQKCLLYRHAGALATTMSKIKPESPDGYQSTSLRRTCPSQSLGVTNFHTCVCQCRDLLKKMLTNKRKKRWYENPQSILTNQSGFMKPAKKRSMEDSLRVRTLNTVLYKSISDLLSSHEVNAQLPGYNVEITKVSLLADYSVCRIYWKTSLSSDRDVMSGNKNEVKFAVCFRYLLISQQILGSVPPLVFVKDQQYAALKEVENLLKIADYGSGDDSKKLVLNEKDDESSMHTAERKRVVLGVDHDALYKQVEDYKQRSRDSSSQSTGSSSQISGSASLTREQLEMLADIRKQKLIEKKKHKAKKMKDDDITPKEFLLMRQLQKEEDEQYDTDTNSESSQTSERT</sequence>
<dbReference type="Proteomes" id="UP001274896">
    <property type="component" value="Unassembled WGS sequence"/>
</dbReference>